<keyword evidence="4 8" id="KW-0805">Transcription regulation</keyword>
<gene>
    <name evidence="12" type="ORF">JRO89_XS04G0255700</name>
</gene>
<feature type="region of interest" description="Disordered" evidence="9">
    <location>
        <begin position="166"/>
        <end position="187"/>
    </location>
</feature>
<protein>
    <recommendedName>
        <fullName evidence="8">Auxin-responsive protein</fullName>
    </recommendedName>
</protein>
<dbReference type="PANTHER" id="PTHR31734:SF38">
    <property type="entry name" value="AUXIN-RESPONSIVE PROTEIN IAA29"/>
    <property type="match status" value="1"/>
</dbReference>
<dbReference type="SUPFAM" id="SSF54277">
    <property type="entry name" value="CAD &amp; PB1 domains"/>
    <property type="match status" value="1"/>
</dbReference>
<keyword evidence="6 8" id="KW-0539">Nucleus</keyword>
<keyword evidence="7 8" id="KW-0927">Auxin signaling pathway</keyword>
<feature type="transmembrane region" description="Helical" evidence="10">
    <location>
        <begin position="21"/>
        <end position="42"/>
    </location>
</feature>
<keyword evidence="10" id="KW-0472">Membrane</keyword>
<keyword evidence="13" id="KW-1185">Reference proteome</keyword>
<keyword evidence="3 8" id="KW-0678">Repressor</keyword>
<organism evidence="12 13">
    <name type="scientific">Xanthoceras sorbifolium</name>
    <dbReference type="NCBI Taxonomy" id="99658"/>
    <lineage>
        <taxon>Eukaryota</taxon>
        <taxon>Viridiplantae</taxon>
        <taxon>Streptophyta</taxon>
        <taxon>Embryophyta</taxon>
        <taxon>Tracheophyta</taxon>
        <taxon>Spermatophyta</taxon>
        <taxon>Magnoliopsida</taxon>
        <taxon>eudicotyledons</taxon>
        <taxon>Gunneridae</taxon>
        <taxon>Pentapetalae</taxon>
        <taxon>rosids</taxon>
        <taxon>malvids</taxon>
        <taxon>Sapindales</taxon>
        <taxon>Sapindaceae</taxon>
        <taxon>Xanthoceroideae</taxon>
        <taxon>Xanthoceras</taxon>
    </lineage>
</organism>
<evidence type="ECO:0000256" key="4">
    <source>
        <dbReference type="ARBA" id="ARBA00023015"/>
    </source>
</evidence>
<accession>A0ABQ8I734</accession>
<sequence length="282" mass="32423">MRKEKETWRATGSAKSGTITQTIFTLSSFFGYCLLLLDYIYMELQLGLSLPTHAVKLRFDLNSYVYDHKDIMCSHSSRNALDFVFLPTNCTSTTINDICSDAKKRSFDEAFEQVRPVPPTLPLLRWTNQPNDDDDPKDFDNSSSFSTNKISEEDDVVGWPPIKNLRKKHRHQHHRSRAGKNNQTVENGFGCGDRQSNSIFVKVNMEGVAITRKIDLSLHDSFQTLTNTLMAKFGSWHHEDSKSYKLSYQDKEGDWLLAQDVPWRTFIRTVQRLKLLKSSSDS</sequence>
<dbReference type="Proteomes" id="UP000827721">
    <property type="component" value="Unassembled WGS sequence"/>
</dbReference>
<evidence type="ECO:0000256" key="1">
    <source>
        <dbReference type="ARBA" id="ARBA00004123"/>
    </source>
</evidence>
<evidence type="ECO:0000313" key="12">
    <source>
        <dbReference type="EMBL" id="KAH7572431.1"/>
    </source>
</evidence>
<evidence type="ECO:0000256" key="6">
    <source>
        <dbReference type="ARBA" id="ARBA00023242"/>
    </source>
</evidence>
<evidence type="ECO:0000256" key="5">
    <source>
        <dbReference type="ARBA" id="ARBA00023163"/>
    </source>
</evidence>
<evidence type="ECO:0000256" key="2">
    <source>
        <dbReference type="ARBA" id="ARBA00006728"/>
    </source>
</evidence>
<dbReference type="InterPro" id="IPR003311">
    <property type="entry name" value="AUX_IAA"/>
</dbReference>
<proteinExistence type="inferred from homology"/>
<evidence type="ECO:0000256" key="10">
    <source>
        <dbReference type="SAM" id="Phobius"/>
    </source>
</evidence>
<reference evidence="12 13" key="1">
    <citation type="submission" date="2021-02" db="EMBL/GenBank/DDBJ databases">
        <title>Plant Genome Project.</title>
        <authorList>
            <person name="Zhang R.-G."/>
        </authorList>
    </citation>
    <scope>NUCLEOTIDE SEQUENCE [LARGE SCALE GENOMIC DNA]</scope>
    <source>
        <tissue evidence="12">Leaves</tissue>
    </source>
</reference>
<comment type="function">
    <text evidence="8">Aux/IAA proteins are short-lived transcriptional factors that function as repressors of early auxin response genes at low auxin concentrations.</text>
</comment>
<feature type="region of interest" description="Disordered" evidence="9">
    <location>
        <begin position="120"/>
        <end position="147"/>
    </location>
</feature>
<dbReference type="EMBL" id="JAFEMO010000004">
    <property type="protein sequence ID" value="KAH7572431.1"/>
    <property type="molecule type" value="Genomic_DNA"/>
</dbReference>
<evidence type="ECO:0000313" key="13">
    <source>
        <dbReference type="Proteomes" id="UP000827721"/>
    </source>
</evidence>
<evidence type="ECO:0000256" key="8">
    <source>
        <dbReference type="RuleBase" id="RU004549"/>
    </source>
</evidence>
<evidence type="ECO:0000259" key="11">
    <source>
        <dbReference type="PROSITE" id="PS51745"/>
    </source>
</evidence>
<comment type="caution">
    <text evidence="12">The sequence shown here is derived from an EMBL/GenBank/DDBJ whole genome shotgun (WGS) entry which is preliminary data.</text>
</comment>
<feature type="compositionally biased region" description="Basic residues" evidence="9">
    <location>
        <begin position="166"/>
        <end position="178"/>
    </location>
</feature>
<evidence type="ECO:0000256" key="3">
    <source>
        <dbReference type="ARBA" id="ARBA00022491"/>
    </source>
</evidence>
<dbReference type="PANTHER" id="PTHR31734">
    <property type="entry name" value="AUXIN-RESPONSIVE PROTEIN IAA17"/>
    <property type="match status" value="1"/>
</dbReference>
<dbReference type="Pfam" id="PF02309">
    <property type="entry name" value="AUX_IAA"/>
    <property type="match status" value="2"/>
</dbReference>
<evidence type="ECO:0000256" key="9">
    <source>
        <dbReference type="SAM" id="MobiDB-lite"/>
    </source>
</evidence>
<comment type="subcellular location">
    <subcellularLocation>
        <location evidence="1 8">Nucleus</location>
    </subcellularLocation>
</comment>
<evidence type="ECO:0000256" key="7">
    <source>
        <dbReference type="ARBA" id="ARBA00023294"/>
    </source>
</evidence>
<keyword evidence="5 8" id="KW-0804">Transcription</keyword>
<dbReference type="InterPro" id="IPR053793">
    <property type="entry name" value="PB1-like"/>
</dbReference>
<keyword evidence="10" id="KW-1133">Transmembrane helix</keyword>
<keyword evidence="10" id="KW-0812">Transmembrane</keyword>
<dbReference type="PROSITE" id="PS51745">
    <property type="entry name" value="PB1"/>
    <property type="match status" value="1"/>
</dbReference>
<feature type="domain" description="PB1" evidence="11">
    <location>
        <begin position="198"/>
        <end position="282"/>
    </location>
</feature>
<comment type="similarity">
    <text evidence="2 8">Belongs to the Aux/IAA family.</text>
</comment>
<dbReference type="InterPro" id="IPR033389">
    <property type="entry name" value="AUX/IAA_dom"/>
</dbReference>
<dbReference type="Gene3D" id="3.10.20.90">
    <property type="entry name" value="Phosphatidylinositol 3-kinase Catalytic Subunit, Chain A, domain 1"/>
    <property type="match status" value="1"/>
</dbReference>
<comment type="subunit">
    <text evidence="8">Homodimers and heterodimers.</text>
</comment>
<name>A0ABQ8I734_9ROSI</name>